<gene>
    <name evidence="8" type="ORF">LVIROSA_LOCUS4976</name>
</gene>
<evidence type="ECO:0000256" key="6">
    <source>
        <dbReference type="SAM" id="MobiDB-lite"/>
    </source>
</evidence>
<comment type="caution">
    <text evidence="8">The sequence shown here is derived from an EMBL/GenBank/DDBJ whole genome shotgun (WGS) entry which is preliminary data.</text>
</comment>
<sequence>MHFTSTNNLTSKEPKMKDNLLPKMKDNLLELGEKTLDSSTLMLFNDFGKRFVEMIMQWEGLLSLSTSVEMGEAAPCLMRSVSQPLFASCEYKEGDPLRALTTSISFGRFMTEPLDWEKWSSFSHNRTLEDVQKHSRPGAVAEKKAFFEAHYKKIASKKATKTKSPQKENKPPNHSPQTNISPTRSDTLSPIDEPQENESSKPITLTTTIPAFSQHIHEQDIEIASCKDVCSPSTNLVLEQFGNVEDDMASSRCQVEVEQGKVSSENISLEKHKNKIKKGSEISLSKKETSRKTPTPPIRPKKAANDVTEKKRSVLQSLHMSMNFPPAGIKNRILKTISKPKDRLIKQPLNLKVSINGVRKASQVLPPPENKSVCTKKPKSSSSSSSTVPSSFSFRSEERAAKRKEFFQKLEEKGNKKETEKIHLQPKLKTTNDNKKLRRSTALEAKTFANETKVIRSSSIQKVPQMQPCSPKLGRKPTPRLVHKDTCCQSPSKPKNYIEINKKKLSSSMAFLTTKKKNDSSSSVFMSKKQC</sequence>
<dbReference type="InterPro" id="IPR044216">
    <property type="entry name" value="WDL7"/>
</dbReference>
<dbReference type="EMBL" id="CAKMRJ010000002">
    <property type="protein sequence ID" value="CAH1417279.1"/>
    <property type="molecule type" value="Genomic_DNA"/>
</dbReference>
<organism evidence="8 9">
    <name type="scientific">Lactuca virosa</name>
    <dbReference type="NCBI Taxonomy" id="75947"/>
    <lineage>
        <taxon>Eukaryota</taxon>
        <taxon>Viridiplantae</taxon>
        <taxon>Streptophyta</taxon>
        <taxon>Embryophyta</taxon>
        <taxon>Tracheophyta</taxon>
        <taxon>Spermatophyta</taxon>
        <taxon>Magnoliopsida</taxon>
        <taxon>eudicotyledons</taxon>
        <taxon>Gunneridae</taxon>
        <taxon>Pentapetalae</taxon>
        <taxon>asterids</taxon>
        <taxon>campanulids</taxon>
        <taxon>Asterales</taxon>
        <taxon>Asteraceae</taxon>
        <taxon>Cichorioideae</taxon>
        <taxon>Cichorieae</taxon>
        <taxon>Lactucinae</taxon>
        <taxon>Lactuca</taxon>
    </lineage>
</organism>
<dbReference type="PANTHER" id="PTHR47067">
    <property type="entry name" value="TPX2 (TARGETING PROTEIN FOR XKLP2) PROTEIN FAMILY-RELATED"/>
    <property type="match status" value="1"/>
</dbReference>
<feature type="domain" description="TPX2 C-terminal" evidence="7">
    <location>
        <begin position="392"/>
        <end position="446"/>
    </location>
</feature>
<comment type="subcellular location">
    <subcellularLocation>
        <location evidence="1">Cytoplasm</location>
        <location evidence="1">Cytoskeleton</location>
    </subcellularLocation>
</comment>
<evidence type="ECO:0000259" key="7">
    <source>
        <dbReference type="Pfam" id="PF06886"/>
    </source>
</evidence>
<comment type="similarity">
    <text evidence="2">Belongs to the TPX2 family.</text>
</comment>
<feature type="compositionally biased region" description="Basic and acidic residues" evidence="6">
    <location>
        <begin position="278"/>
        <end position="291"/>
    </location>
</feature>
<evidence type="ECO:0000256" key="4">
    <source>
        <dbReference type="ARBA" id="ARBA00022701"/>
    </source>
</evidence>
<reference evidence="8 9" key="1">
    <citation type="submission" date="2022-01" db="EMBL/GenBank/DDBJ databases">
        <authorList>
            <person name="Xiong W."/>
            <person name="Schranz E."/>
        </authorList>
    </citation>
    <scope>NUCLEOTIDE SEQUENCE [LARGE SCALE GENOMIC DNA]</scope>
</reference>
<feature type="compositionally biased region" description="Basic and acidic residues" evidence="6">
    <location>
        <begin position="303"/>
        <end position="312"/>
    </location>
</feature>
<name>A0AAU9LNR6_9ASTR</name>
<dbReference type="GO" id="GO:0005874">
    <property type="term" value="C:microtubule"/>
    <property type="evidence" value="ECO:0007669"/>
    <property type="project" value="UniProtKB-KW"/>
</dbReference>
<keyword evidence="3" id="KW-0963">Cytoplasm</keyword>
<evidence type="ECO:0000313" key="9">
    <source>
        <dbReference type="Proteomes" id="UP001157418"/>
    </source>
</evidence>
<keyword evidence="9" id="KW-1185">Reference proteome</keyword>
<dbReference type="Proteomes" id="UP001157418">
    <property type="component" value="Unassembled WGS sequence"/>
</dbReference>
<dbReference type="PANTHER" id="PTHR47067:SF16">
    <property type="entry name" value="TPX2 (TARGETING PROTEIN FOR XKLP2) PROTEIN FAMILY"/>
    <property type="match status" value="1"/>
</dbReference>
<evidence type="ECO:0000256" key="1">
    <source>
        <dbReference type="ARBA" id="ARBA00004245"/>
    </source>
</evidence>
<evidence type="ECO:0000256" key="2">
    <source>
        <dbReference type="ARBA" id="ARBA00005885"/>
    </source>
</evidence>
<feature type="compositionally biased region" description="Polar residues" evidence="6">
    <location>
        <begin position="175"/>
        <end position="188"/>
    </location>
</feature>
<dbReference type="Pfam" id="PF06886">
    <property type="entry name" value="TPX2"/>
    <property type="match status" value="1"/>
</dbReference>
<feature type="region of interest" description="Disordered" evidence="6">
    <location>
        <begin position="362"/>
        <end position="396"/>
    </location>
</feature>
<proteinExistence type="inferred from homology"/>
<keyword evidence="5" id="KW-0206">Cytoskeleton</keyword>
<evidence type="ECO:0000256" key="5">
    <source>
        <dbReference type="ARBA" id="ARBA00023212"/>
    </source>
</evidence>
<dbReference type="AlphaFoldDB" id="A0AAU9LNR6"/>
<accession>A0AAU9LNR6</accession>
<feature type="compositionally biased region" description="Low complexity" evidence="6">
    <location>
        <begin position="380"/>
        <end position="394"/>
    </location>
</feature>
<evidence type="ECO:0000313" key="8">
    <source>
        <dbReference type="EMBL" id="CAH1417279.1"/>
    </source>
</evidence>
<keyword evidence="4" id="KW-0493">Microtubule</keyword>
<feature type="region of interest" description="Disordered" evidence="6">
    <location>
        <begin position="462"/>
        <end position="488"/>
    </location>
</feature>
<feature type="region of interest" description="Disordered" evidence="6">
    <location>
        <begin position="157"/>
        <end position="203"/>
    </location>
</feature>
<feature type="region of interest" description="Disordered" evidence="6">
    <location>
        <begin position="257"/>
        <end position="312"/>
    </location>
</feature>
<dbReference type="InterPro" id="IPR027329">
    <property type="entry name" value="TPX2_C"/>
</dbReference>
<protein>
    <recommendedName>
        <fullName evidence="7">TPX2 C-terminal domain-containing protein</fullName>
    </recommendedName>
</protein>
<evidence type="ECO:0000256" key="3">
    <source>
        <dbReference type="ARBA" id="ARBA00022490"/>
    </source>
</evidence>